<dbReference type="InterPro" id="IPR008813">
    <property type="entry name" value="Plasmid_replication_RepL"/>
</dbReference>
<sequence>MQNNTGRIVYQKDTVDFLTGETVKTDREVRIPKEPDFIKLYLDDLVMLKDIPHWVSGVLYALLKRMNYQNEIVLNATIKKRVATDIGITTRTIDNALVTFVKKNILFRVGIGVYQANPYLFGKGEWTNIRKIRLQVEYGQNGNREIVAELSKSEEDIHQPSIEEILQELHTVENIS</sequence>
<dbReference type="RefSeq" id="WP_186742641.1">
    <property type="nucleotide sequence ID" value="NZ_VFIA01000124.1"/>
</dbReference>
<keyword evidence="3" id="KW-1185">Reference proteome</keyword>
<evidence type="ECO:0000259" key="1">
    <source>
        <dbReference type="Pfam" id="PF05732"/>
    </source>
</evidence>
<dbReference type="Proteomes" id="UP000700732">
    <property type="component" value="Unassembled WGS sequence"/>
</dbReference>
<gene>
    <name evidence="2" type="ORF">FH603_5879</name>
</gene>
<evidence type="ECO:0000313" key="3">
    <source>
        <dbReference type="Proteomes" id="UP000700732"/>
    </source>
</evidence>
<comment type="caution">
    <text evidence="2">The sequence shown here is derived from an EMBL/GenBank/DDBJ whole genome shotgun (WGS) entry which is preliminary data.</text>
</comment>
<dbReference type="Pfam" id="PF05732">
    <property type="entry name" value="RepL"/>
    <property type="match status" value="1"/>
</dbReference>
<dbReference type="EMBL" id="VFIA01000124">
    <property type="protein sequence ID" value="MBC3795342.1"/>
    <property type="molecule type" value="Genomic_DNA"/>
</dbReference>
<organism evidence="2 3">
    <name type="scientific">Spirosoma utsteinense</name>
    <dbReference type="NCBI Taxonomy" id="2585773"/>
    <lineage>
        <taxon>Bacteria</taxon>
        <taxon>Pseudomonadati</taxon>
        <taxon>Bacteroidota</taxon>
        <taxon>Cytophagia</taxon>
        <taxon>Cytophagales</taxon>
        <taxon>Cytophagaceae</taxon>
        <taxon>Spirosoma</taxon>
    </lineage>
</organism>
<reference evidence="2 3" key="1">
    <citation type="submission" date="2019-06" db="EMBL/GenBank/DDBJ databases">
        <title>Spirosoma utsteinense sp. nov. isolated from Antarctic ice-free soils.</title>
        <authorList>
            <person name="Tahon G."/>
        </authorList>
    </citation>
    <scope>NUCLEOTIDE SEQUENCE [LARGE SCALE GENOMIC DNA]</scope>
    <source>
        <strain evidence="2 3">LMG 31447</strain>
    </source>
</reference>
<accession>A0ABR6WGX1</accession>
<name>A0ABR6WGX1_9BACT</name>
<evidence type="ECO:0000313" key="2">
    <source>
        <dbReference type="EMBL" id="MBC3795342.1"/>
    </source>
</evidence>
<proteinExistence type="predicted"/>
<protein>
    <submittedName>
        <fullName evidence="2">TusA-related sulfurtransferase</fullName>
    </submittedName>
</protein>
<feature type="domain" description="Plasmid replication protein RepL" evidence="1">
    <location>
        <begin position="14"/>
        <end position="148"/>
    </location>
</feature>